<accession>T1ABB2</accession>
<evidence type="ECO:0000313" key="3">
    <source>
        <dbReference type="EMBL" id="EQD58026.1"/>
    </source>
</evidence>
<dbReference type="InterPro" id="IPR001959">
    <property type="entry name" value="Transposase"/>
</dbReference>
<feature type="compositionally biased region" description="Basic and acidic residues" evidence="1">
    <location>
        <begin position="96"/>
        <end position="106"/>
    </location>
</feature>
<comment type="caution">
    <text evidence="3">The sequence shown here is derived from an EMBL/GenBank/DDBJ whole genome shotgun (WGS) entry which is preliminary data.</text>
</comment>
<reference evidence="3" key="2">
    <citation type="journal article" date="2014" name="ISME J.">
        <title>Microbial stratification in low pH oxic and suboxic macroscopic growths along an acid mine drainage.</title>
        <authorList>
            <person name="Mendez-Garcia C."/>
            <person name="Mesa V."/>
            <person name="Sprenger R.R."/>
            <person name="Richter M."/>
            <person name="Diez M.S."/>
            <person name="Solano J."/>
            <person name="Bargiela R."/>
            <person name="Golyshina O.V."/>
            <person name="Manteca A."/>
            <person name="Ramos J.L."/>
            <person name="Gallego J.R."/>
            <person name="Llorente I."/>
            <person name="Martins Dos Santos V.A."/>
            <person name="Jensen O.N."/>
            <person name="Pelaez A.I."/>
            <person name="Sanchez J."/>
            <person name="Ferrer M."/>
        </authorList>
    </citation>
    <scope>NUCLEOTIDE SEQUENCE</scope>
</reference>
<dbReference type="EMBL" id="AUZX01007839">
    <property type="protein sequence ID" value="EQD58026.1"/>
    <property type="molecule type" value="Genomic_DNA"/>
</dbReference>
<evidence type="ECO:0000256" key="1">
    <source>
        <dbReference type="SAM" id="MobiDB-lite"/>
    </source>
</evidence>
<feature type="non-terminal residue" evidence="3">
    <location>
        <position position="106"/>
    </location>
</feature>
<name>T1ABB2_9ZZZZ</name>
<feature type="region of interest" description="Disordered" evidence="1">
    <location>
        <begin position="85"/>
        <end position="106"/>
    </location>
</feature>
<reference evidence="3" key="1">
    <citation type="submission" date="2013-08" db="EMBL/GenBank/DDBJ databases">
        <authorList>
            <person name="Mendez C."/>
            <person name="Richter M."/>
            <person name="Ferrer M."/>
            <person name="Sanchez J."/>
        </authorList>
    </citation>
    <scope>NUCLEOTIDE SEQUENCE</scope>
</reference>
<feature type="domain" description="Probable transposase IS891/IS1136/IS1341" evidence="2">
    <location>
        <begin position="38"/>
        <end position="103"/>
    </location>
</feature>
<feature type="compositionally biased region" description="Basic residues" evidence="1">
    <location>
        <begin position="85"/>
        <end position="95"/>
    </location>
</feature>
<dbReference type="AlphaFoldDB" id="T1ABB2"/>
<gene>
    <name evidence="3" type="ORF">B1A_10995</name>
</gene>
<protein>
    <submittedName>
        <fullName evidence="3">Transposase (Probable), IS891/IS1136/IS1341 domain protein</fullName>
    </submittedName>
</protein>
<evidence type="ECO:0000259" key="2">
    <source>
        <dbReference type="Pfam" id="PF01385"/>
    </source>
</evidence>
<organism evidence="3">
    <name type="scientific">mine drainage metagenome</name>
    <dbReference type="NCBI Taxonomy" id="410659"/>
    <lineage>
        <taxon>unclassified sequences</taxon>
        <taxon>metagenomes</taxon>
        <taxon>ecological metagenomes</taxon>
    </lineage>
</organism>
<dbReference type="Pfam" id="PF01385">
    <property type="entry name" value="OrfB_IS605"/>
    <property type="match status" value="1"/>
</dbReference>
<proteinExistence type="predicted"/>
<sequence length="106" mass="12242">MLPKFKEGIVFRDNSEIPKEIKQVVVTKDVERYYASIQYETNEVMQKGNGIAGIDMGIKAFLTTSDGIQIESLNALKTKEKRLIRQQKKLSRKRKGSENRKKQVVR</sequence>